<keyword evidence="4" id="KW-1185">Reference proteome</keyword>
<feature type="domain" description="DUF243" evidence="3">
    <location>
        <begin position="53"/>
        <end position="152"/>
    </location>
</feature>
<gene>
    <name evidence="5" type="primary">LOC101891827</name>
</gene>
<evidence type="ECO:0000313" key="5">
    <source>
        <dbReference type="RefSeq" id="XP_005186472.2"/>
    </source>
</evidence>
<dbReference type="SMART" id="SM00690">
    <property type="entry name" value="DM5"/>
    <property type="match status" value="1"/>
</dbReference>
<dbReference type="GeneID" id="101891827"/>
<evidence type="ECO:0000256" key="1">
    <source>
        <dbReference type="SAM" id="MobiDB-lite"/>
    </source>
</evidence>
<reference evidence="5" key="1">
    <citation type="submission" date="2025-08" db="UniProtKB">
        <authorList>
            <consortium name="RefSeq"/>
        </authorList>
    </citation>
    <scope>IDENTIFICATION</scope>
    <source>
        <strain evidence="5">Aabys</strain>
        <tissue evidence="5">Whole body</tissue>
    </source>
</reference>
<dbReference type="RefSeq" id="XP_005186472.2">
    <property type="nucleotide sequence ID" value="XM_005186415.3"/>
</dbReference>
<dbReference type="Pfam" id="PF03103">
    <property type="entry name" value="DUF243"/>
    <property type="match status" value="1"/>
</dbReference>
<evidence type="ECO:0000256" key="2">
    <source>
        <dbReference type="SAM" id="SignalP"/>
    </source>
</evidence>
<evidence type="ECO:0000313" key="4">
    <source>
        <dbReference type="Proteomes" id="UP001652621"/>
    </source>
</evidence>
<dbReference type="InterPro" id="IPR004145">
    <property type="entry name" value="DUF243"/>
</dbReference>
<organism evidence="4 5">
    <name type="scientific">Musca domestica</name>
    <name type="common">House fly</name>
    <dbReference type="NCBI Taxonomy" id="7370"/>
    <lineage>
        <taxon>Eukaryota</taxon>
        <taxon>Metazoa</taxon>
        <taxon>Ecdysozoa</taxon>
        <taxon>Arthropoda</taxon>
        <taxon>Hexapoda</taxon>
        <taxon>Insecta</taxon>
        <taxon>Pterygota</taxon>
        <taxon>Neoptera</taxon>
        <taxon>Endopterygota</taxon>
        <taxon>Diptera</taxon>
        <taxon>Brachycera</taxon>
        <taxon>Muscomorpha</taxon>
        <taxon>Muscoidea</taxon>
        <taxon>Muscidae</taxon>
        <taxon>Musca</taxon>
    </lineage>
</organism>
<dbReference type="PANTHER" id="PTHR31927:SF2">
    <property type="entry name" value="FI07246P-RELATED"/>
    <property type="match status" value="1"/>
</dbReference>
<feature type="signal peptide" evidence="2">
    <location>
        <begin position="1"/>
        <end position="16"/>
    </location>
</feature>
<dbReference type="VEuPathDB" id="VectorBase:MDOMA2_005805"/>
<feature type="region of interest" description="Disordered" evidence="1">
    <location>
        <begin position="188"/>
        <end position="209"/>
    </location>
</feature>
<sequence>MRSIVVFCFLAYVAAALQGYHYAAPPGGHYLAAAVAANSIGLDNTVQHDDQQAVVTKRFFIHSAPEEEETEIEHHDIVVGVPRKNYNIVFVKAPVAKKQKTKIRLTPAVQEDKTAIYVLAKQSDKTQVETYVEEPHTTTSKPEVFFIKYRTNEEAEHAQHSIKAKYESLGGSTSTLDEGISPVSSVIGSLDGHSTNSGSAKYLPPVRNH</sequence>
<name>A0A9J7I4A6_MUSDO</name>
<keyword evidence="2" id="KW-0732">Signal</keyword>
<dbReference type="OrthoDB" id="6376010at2759"/>
<feature type="chain" id="PRO_5045942301" evidence="2">
    <location>
        <begin position="17"/>
        <end position="209"/>
    </location>
</feature>
<proteinExistence type="predicted"/>
<dbReference type="Proteomes" id="UP001652621">
    <property type="component" value="Unplaced"/>
</dbReference>
<dbReference type="VEuPathDB" id="VectorBase:MDOA002986"/>
<dbReference type="PANTHER" id="PTHR31927">
    <property type="entry name" value="FI07246P-RELATED-RELATED"/>
    <property type="match status" value="1"/>
</dbReference>
<feature type="compositionally biased region" description="Polar residues" evidence="1">
    <location>
        <begin position="188"/>
        <end position="199"/>
    </location>
</feature>
<dbReference type="STRING" id="7370.A0A1I8MAT4"/>
<accession>A0A9J7I4A6</accession>
<evidence type="ECO:0000259" key="3">
    <source>
        <dbReference type="SMART" id="SM00690"/>
    </source>
</evidence>
<protein>
    <submittedName>
        <fullName evidence="5">Uncharacterized protein LOC101891827</fullName>
    </submittedName>
</protein>
<dbReference type="eggNOG" id="ENOG502T9ZU">
    <property type="taxonomic scope" value="Eukaryota"/>
</dbReference>